<feature type="domain" description="Berberine/berberine-like" evidence="3">
    <location>
        <begin position="124"/>
        <end position="158"/>
    </location>
</feature>
<evidence type="ECO:0000313" key="4">
    <source>
        <dbReference type="EMBL" id="GJN38603.1"/>
    </source>
</evidence>
<keyword evidence="5" id="KW-1185">Reference proteome</keyword>
<dbReference type="InterPro" id="IPR016169">
    <property type="entry name" value="FAD-bd_PCMH_sub2"/>
</dbReference>
<dbReference type="GO" id="GO:0016491">
    <property type="term" value="F:oxidoreductase activity"/>
    <property type="evidence" value="ECO:0007669"/>
    <property type="project" value="InterPro"/>
</dbReference>
<evidence type="ECO:0000256" key="2">
    <source>
        <dbReference type="ARBA" id="ARBA00022827"/>
    </source>
</evidence>
<gene>
    <name evidence="4" type="primary">gb27661</name>
    <name evidence="4" type="ORF">PR202_gb27661</name>
</gene>
<name>A0AAV5FV07_ELECO</name>
<keyword evidence="1" id="KW-0285">Flavoprotein</keyword>
<sequence>MAKMTKSLAPVLIFTFFSCYASIIVPSLAFPDAFRRCLSANNVPSQLVLTPSSPSFTPVLESSIRNPKFNTPTTVRPSYIVTPTNVSHVQAAVVCGRANGVRLPVRSGGHDYEGLSFRSYEAGKVWGEKYFKDNYQRLAVAKGQIDPDDYFRNEQSVPPLVRSQ</sequence>
<organism evidence="4 5">
    <name type="scientific">Eleusine coracana subsp. coracana</name>
    <dbReference type="NCBI Taxonomy" id="191504"/>
    <lineage>
        <taxon>Eukaryota</taxon>
        <taxon>Viridiplantae</taxon>
        <taxon>Streptophyta</taxon>
        <taxon>Embryophyta</taxon>
        <taxon>Tracheophyta</taxon>
        <taxon>Spermatophyta</taxon>
        <taxon>Magnoliopsida</taxon>
        <taxon>Liliopsida</taxon>
        <taxon>Poales</taxon>
        <taxon>Poaceae</taxon>
        <taxon>PACMAD clade</taxon>
        <taxon>Chloridoideae</taxon>
        <taxon>Cynodonteae</taxon>
        <taxon>Eleusininae</taxon>
        <taxon>Eleusine</taxon>
    </lineage>
</organism>
<comment type="caution">
    <text evidence="4">The sequence shown here is derived from an EMBL/GenBank/DDBJ whole genome shotgun (WGS) entry which is preliminary data.</text>
</comment>
<reference evidence="4" key="1">
    <citation type="journal article" date="2018" name="DNA Res.">
        <title>Multiple hybrid de novo genome assembly of finger millet, an orphan allotetraploid crop.</title>
        <authorList>
            <person name="Hatakeyama M."/>
            <person name="Aluri S."/>
            <person name="Balachadran M.T."/>
            <person name="Sivarajan S.R."/>
            <person name="Patrignani A."/>
            <person name="Gruter S."/>
            <person name="Poveda L."/>
            <person name="Shimizu-Inatsugi R."/>
            <person name="Baeten J."/>
            <person name="Francoijs K.J."/>
            <person name="Nataraja K.N."/>
            <person name="Reddy Y.A.N."/>
            <person name="Phadnis S."/>
            <person name="Ravikumar R.L."/>
            <person name="Schlapbach R."/>
            <person name="Sreeman S.M."/>
            <person name="Shimizu K.K."/>
        </authorList>
    </citation>
    <scope>NUCLEOTIDE SEQUENCE</scope>
</reference>
<dbReference type="Gene3D" id="3.30.465.10">
    <property type="match status" value="1"/>
</dbReference>
<reference evidence="4" key="2">
    <citation type="submission" date="2021-12" db="EMBL/GenBank/DDBJ databases">
        <title>Resequencing data analysis of finger millet.</title>
        <authorList>
            <person name="Hatakeyama M."/>
            <person name="Aluri S."/>
            <person name="Balachadran M.T."/>
            <person name="Sivarajan S.R."/>
            <person name="Poveda L."/>
            <person name="Shimizu-Inatsugi R."/>
            <person name="Schlapbach R."/>
            <person name="Sreeman S.M."/>
            <person name="Shimizu K.K."/>
        </authorList>
    </citation>
    <scope>NUCLEOTIDE SEQUENCE</scope>
</reference>
<dbReference type="PANTHER" id="PTHR32448">
    <property type="entry name" value="OS08G0158400 PROTEIN"/>
    <property type="match status" value="1"/>
</dbReference>
<dbReference type="AlphaFoldDB" id="A0AAV5FV07"/>
<dbReference type="Proteomes" id="UP001054889">
    <property type="component" value="Unassembled WGS sequence"/>
</dbReference>
<dbReference type="EMBL" id="BQKI01000097">
    <property type="protein sequence ID" value="GJN38603.1"/>
    <property type="molecule type" value="Genomic_DNA"/>
</dbReference>
<dbReference type="InterPro" id="IPR012951">
    <property type="entry name" value="BBE"/>
</dbReference>
<protein>
    <recommendedName>
        <fullName evidence="3">Berberine/berberine-like domain-containing protein</fullName>
    </recommendedName>
</protein>
<dbReference type="InterPro" id="IPR036318">
    <property type="entry name" value="FAD-bd_PCMH-like_sf"/>
</dbReference>
<evidence type="ECO:0000256" key="1">
    <source>
        <dbReference type="ARBA" id="ARBA00022630"/>
    </source>
</evidence>
<dbReference type="InterPro" id="IPR016167">
    <property type="entry name" value="FAD-bd_PCMH_sub1"/>
</dbReference>
<proteinExistence type="predicted"/>
<accession>A0AAV5FV07</accession>
<dbReference type="PROSITE" id="PS51257">
    <property type="entry name" value="PROKAR_LIPOPROTEIN"/>
    <property type="match status" value="1"/>
</dbReference>
<evidence type="ECO:0000313" key="5">
    <source>
        <dbReference type="Proteomes" id="UP001054889"/>
    </source>
</evidence>
<evidence type="ECO:0000259" key="3">
    <source>
        <dbReference type="Pfam" id="PF08031"/>
    </source>
</evidence>
<dbReference type="Gene3D" id="3.30.43.10">
    <property type="entry name" value="Uridine Diphospho-n-acetylenolpyruvylglucosamine Reductase, domain 2"/>
    <property type="match status" value="1"/>
</dbReference>
<keyword evidence="2" id="KW-0274">FAD</keyword>
<dbReference type="GO" id="GO:0050660">
    <property type="term" value="F:flavin adenine dinucleotide binding"/>
    <property type="evidence" value="ECO:0007669"/>
    <property type="project" value="InterPro"/>
</dbReference>
<dbReference type="Pfam" id="PF08031">
    <property type="entry name" value="BBE"/>
    <property type="match status" value="1"/>
</dbReference>
<dbReference type="SUPFAM" id="SSF56176">
    <property type="entry name" value="FAD-binding/transporter-associated domain-like"/>
    <property type="match status" value="1"/>
</dbReference>